<keyword evidence="4 7" id="KW-1133">Transmembrane helix</keyword>
<gene>
    <name evidence="9" type="ORF">G3A45_12190</name>
</gene>
<proteinExistence type="inferred from homology"/>
<evidence type="ECO:0000256" key="5">
    <source>
        <dbReference type="ARBA" id="ARBA00023136"/>
    </source>
</evidence>
<name>A0A6P1YFJ6_9FIRM</name>
<protein>
    <submittedName>
        <fullName evidence="9">ABC transporter permease</fullName>
    </submittedName>
</protein>
<dbReference type="InterPro" id="IPR050250">
    <property type="entry name" value="Macrolide_Exporter_MacB"/>
</dbReference>
<dbReference type="RefSeq" id="WP_163235862.1">
    <property type="nucleotide sequence ID" value="NZ_CP048617.1"/>
</dbReference>
<dbReference type="AlphaFoldDB" id="A0A6P1YFJ6"/>
<feature type="domain" description="ABC3 transporter permease C-terminal" evidence="8">
    <location>
        <begin position="296"/>
        <end position="411"/>
    </location>
</feature>
<evidence type="ECO:0000313" key="10">
    <source>
        <dbReference type="Proteomes" id="UP000464452"/>
    </source>
</evidence>
<evidence type="ECO:0000256" key="6">
    <source>
        <dbReference type="ARBA" id="ARBA00038076"/>
    </source>
</evidence>
<keyword evidence="2" id="KW-1003">Cell membrane</keyword>
<feature type="transmembrane region" description="Helical" evidence="7">
    <location>
        <begin position="291"/>
        <end position="318"/>
    </location>
</feature>
<dbReference type="PANTHER" id="PTHR30572">
    <property type="entry name" value="MEMBRANE COMPONENT OF TRANSPORTER-RELATED"/>
    <property type="match status" value="1"/>
</dbReference>
<feature type="transmembrane region" description="Helical" evidence="7">
    <location>
        <begin position="380"/>
        <end position="402"/>
    </location>
</feature>
<dbReference type="InterPro" id="IPR003838">
    <property type="entry name" value="ABC3_permease_C"/>
</dbReference>
<reference evidence="9 10" key="1">
    <citation type="submission" date="2020-02" db="EMBL/GenBank/DDBJ databases">
        <title>Thermophilic hydrogen producing bacteria, Caloranaerobacter azorensis.</title>
        <authorList>
            <person name="Baek K."/>
        </authorList>
    </citation>
    <scope>NUCLEOTIDE SEQUENCE [LARGE SCALE GENOMIC DNA]</scope>
    <source>
        <strain evidence="9 10">T3-1</strain>
    </source>
</reference>
<evidence type="ECO:0000256" key="1">
    <source>
        <dbReference type="ARBA" id="ARBA00004651"/>
    </source>
</evidence>
<dbReference type="KEGG" id="cazo:G3A45_12190"/>
<dbReference type="Proteomes" id="UP000464452">
    <property type="component" value="Chromosome"/>
</dbReference>
<evidence type="ECO:0000256" key="7">
    <source>
        <dbReference type="SAM" id="Phobius"/>
    </source>
</evidence>
<dbReference type="EMBL" id="CP048617">
    <property type="protein sequence ID" value="QIB27964.1"/>
    <property type="molecule type" value="Genomic_DNA"/>
</dbReference>
<dbReference type="GO" id="GO:0022857">
    <property type="term" value="F:transmembrane transporter activity"/>
    <property type="evidence" value="ECO:0007669"/>
    <property type="project" value="TreeGrafter"/>
</dbReference>
<keyword evidence="5 7" id="KW-0472">Membrane</keyword>
<evidence type="ECO:0000313" key="9">
    <source>
        <dbReference type="EMBL" id="QIB27964.1"/>
    </source>
</evidence>
<accession>A0A6P1YFJ6</accession>
<dbReference type="Pfam" id="PF02687">
    <property type="entry name" value="FtsX"/>
    <property type="match status" value="1"/>
</dbReference>
<comment type="subcellular location">
    <subcellularLocation>
        <location evidence="1">Cell membrane</location>
        <topology evidence="1">Multi-pass membrane protein</topology>
    </subcellularLocation>
</comment>
<dbReference type="PANTHER" id="PTHR30572:SF4">
    <property type="entry name" value="ABC TRANSPORTER PERMEASE YTRF"/>
    <property type="match status" value="1"/>
</dbReference>
<organism evidence="9 10">
    <name type="scientific">Caloranaerobacter azorensis</name>
    <dbReference type="NCBI Taxonomy" id="116090"/>
    <lineage>
        <taxon>Bacteria</taxon>
        <taxon>Bacillati</taxon>
        <taxon>Bacillota</taxon>
        <taxon>Tissierellia</taxon>
        <taxon>Tissierellales</taxon>
        <taxon>Thermohalobacteraceae</taxon>
        <taxon>Caloranaerobacter</taxon>
    </lineage>
</organism>
<sequence>MVFSTFTEMVVKIINKGNEILNIDYQILKVNSQKENYMFTEEDYNWLKNINGVDKVYKEYNILYGSALIPTDKVSNLYKEDFKPNIIGYNNKKFNIIKASIDIYDSERLNKAKAYVKQGTIDEDKLNAENGVILVVNNILYSKKLNKTVILDIANLKEGDNILIDINNPNQQKIYPKDGINLKVMAVLKRNPFGRGFGNEYAQNEVKIITTKEVAEKIANKIDKEKYKEIFKREFQGIYIGGFLIQLYENANRDVITNKLRQLEKEDSTNKVIDVKADIKERKRAILQMMVFLYGFIVVIALIGSLNIINTVSTNMILRKREFSVLKAIGMDMRQIKKMVIAEGVLYGLLGSIYGLMIGMPLSYLLYNQINTFSFFPWTMPWNCIIIAITGAISIGLLSIIIPLKRIKNDNIIECIRIEE</sequence>
<dbReference type="GO" id="GO:0005886">
    <property type="term" value="C:plasma membrane"/>
    <property type="evidence" value="ECO:0007669"/>
    <property type="project" value="UniProtKB-SubCell"/>
</dbReference>
<keyword evidence="3 7" id="KW-0812">Transmembrane</keyword>
<evidence type="ECO:0000256" key="2">
    <source>
        <dbReference type="ARBA" id="ARBA00022475"/>
    </source>
</evidence>
<feature type="transmembrane region" description="Helical" evidence="7">
    <location>
        <begin position="339"/>
        <end position="360"/>
    </location>
</feature>
<evidence type="ECO:0000259" key="8">
    <source>
        <dbReference type="Pfam" id="PF02687"/>
    </source>
</evidence>
<comment type="similarity">
    <text evidence="6">Belongs to the ABC-4 integral membrane protein family.</text>
</comment>
<evidence type="ECO:0000256" key="4">
    <source>
        <dbReference type="ARBA" id="ARBA00022989"/>
    </source>
</evidence>
<evidence type="ECO:0000256" key="3">
    <source>
        <dbReference type="ARBA" id="ARBA00022692"/>
    </source>
</evidence>